<gene>
    <name evidence="1" type="ORF">SAMN04487911_104113</name>
</gene>
<protein>
    <submittedName>
        <fullName evidence="1">Uncharacterized protein</fullName>
    </submittedName>
</protein>
<dbReference type="EMBL" id="FQYX01000004">
    <property type="protein sequence ID" value="SHI66446.1"/>
    <property type="molecule type" value="Genomic_DNA"/>
</dbReference>
<reference evidence="1 2" key="1">
    <citation type="submission" date="2016-11" db="EMBL/GenBank/DDBJ databases">
        <authorList>
            <person name="Jaros S."/>
            <person name="Januszkiewicz K."/>
            <person name="Wedrychowicz H."/>
        </authorList>
    </citation>
    <scope>NUCLEOTIDE SEQUENCE [LARGE SCALE GENOMIC DNA]</scope>
    <source>
        <strain evidence="1 2">CGMCC 1.8863</strain>
    </source>
</reference>
<name>A0A1M6CZM0_9FLAO</name>
<accession>A0A1M6CZM0</accession>
<sequence>MRKTFLYLLLFLWIFSIFTPYVISLVNGESVVVMTNITEEENHPKGKQDMGEKLLVTHANGNYFLSLFEKKPNNQTAYQWGTSNFIMDIALPPPELLS</sequence>
<organism evidence="1 2">
    <name type="scientific">Arenibacter nanhaiticus</name>
    <dbReference type="NCBI Taxonomy" id="558155"/>
    <lineage>
        <taxon>Bacteria</taxon>
        <taxon>Pseudomonadati</taxon>
        <taxon>Bacteroidota</taxon>
        <taxon>Flavobacteriia</taxon>
        <taxon>Flavobacteriales</taxon>
        <taxon>Flavobacteriaceae</taxon>
        <taxon>Arenibacter</taxon>
    </lineage>
</organism>
<dbReference type="STRING" id="558155.SAMN04487911_104113"/>
<dbReference type="RefSeq" id="WP_072763345.1">
    <property type="nucleotide sequence ID" value="NZ_FQYX01000004.1"/>
</dbReference>
<proteinExistence type="predicted"/>
<dbReference type="Proteomes" id="UP000184231">
    <property type="component" value="Unassembled WGS sequence"/>
</dbReference>
<keyword evidence="2" id="KW-1185">Reference proteome</keyword>
<evidence type="ECO:0000313" key="1">
    <source>
        <dbReference type="EMBL" id="SHI66446.1"/>
    </source>
</evidence>
<dbReference type="AlphaFoldDB" id="A0A1M6CZM0"/>
<evidence type="ECO:0000313" key="2">
    <source>
        <dbReference type="Proteomes" id="UP000184231"/>
    </source>
</evidence>
<dbReference type="OrthoDB" id="1446699at2"/>